<dbReference type="NCBIfam" id="TIGR01766">
    <property type="entry name" value="IS200/IS605 family accessory protein TnpB-like domain"/>
    <property type="match status" value="1"/>
</dbReference>
<proteinExistence type="inferred from homology"/>
<dbReference type="GO" id="GO:0006310">
    <property type="term" value="P:DNA recombination"/>
    <property type="evidence" value="ECO:0007669"/>
    <property type="project" value="UniProtKB-KW"/>
</dbReference>
<evidence type="ECO:0000259" key="8">
    <source>
        <dbReference type="Pfam" id="PF01385"/>
    </source>
</evidence>
<dbReference type="PANTHER" id="PTHR30405:SF25">
    <property type="entry name" value="RNA-GUIDED DNA ENDONUCLEASE INSQ-RELATED"/>
    <property type="match status" value="1"/>
</dbReference>
<reference evidence="11" key="1">
    <citation type="submission" date="2006-07" db="EMBL/GenBank/DDBJ databases">
        <authorList>
            <person name="Qin X."/>
            <person name="Weinstock G.M."/>
        </authorList>
    </citation>
    <scope>NUCLEOTIDE SEQUENCE [LARGE SCALE GENOMIC DNA]</scope>
    <source>
        <strain evidence="11">ATCC 10953</strain>
    </source>
</reference>
<dbReference type="PANTHER" id="PTHR30405">
    <property type="entry name" value="TRANSPOSASE"/>
    <property type="match status" value="1"/>
</dbReference>
<comment type="similarity">
    <text evidence="1">In the C-terminal section; belongs to the transposase 35 family.</text>
</comment>
<evidence type="ECO:0000259" key="10">
    <source>
        <dbReference type="Pfam" id="PF12323"/>
    </source>
</evidence>
<comment type="similarity">
    <text evidence="2">In the N-terminal section; belongs to the transposase 2 family.</text>
</comment>
<keyword evidence="6" id="KW-0238">DNA-binding</keyword>
<dbReference type="Pfam" id="PF12323">
    <property type="entry name" value="HTH_OrfB_IS605"/>
    <property type="match status" value="1"/>
</dbReference>
<dbReference type="NCBIfam" id="NF040570">
    <property type="entry name" value="guided_TnpB"/>
    <property type="match status" value="1"/>
</dbReference>
<dbReference type="GO" id="GO:0003677">
    <property type="term" value="F:DNA binding"/>
    <property type="evidence" value="ECO:0007669"/>
    <property type="project" value="UniProtKB-KW"/>
</dbReference>
<reference evidence="11" key="2">
    <citation type="submission" date="2007-05" db="EMBL/GenBank/DDBJ databases">
        <title>Genome sequence of Fusobacterium nucleatum subspecies polymorphum - a genetically tractable Fusobacterium.</title>
        <authorList>
            <person name="Karpathy S.E."/>
            <person name="Xiang Q."/>
            <person name="Gioia J."/>
            <person name="Jiang H."/>
            <person name="Liu Y."/>
            <person name="Petrosino J.F."/>
            <person name="Yerrapragada S."/>
            <person name="Fox G.E."/>
            <person name="Kinder Haake S."/>
            <person name="Weinstock G.M."/>
            <person name="Highlander S.K."/>
        </authorList>
    </citation>
    <scope>NUCLEOTIDE SEQUENCE [LARGE SCALE GENOMIC DNA]</scope>
    <source>
        <strain evidence="11">ATCC 10953</strain>
    </source>
</reference>
<keyword evidence="4" id="KW-0479">Metal-binding</keyword>
<evidence type="ECO:0000256" key="1">
    <source>
        <dbReference type="ARBA" id="ARBA00008761"/>
    </source>
</evidence>
<dbReference type="InterPro" id="IPR051399">
    <property type="entry name" value="RNA-guided_DNA_endo/Transpos"/>
</dbReference>
<protein>
    <submittedName>
        <fullName evidence="11">Possible transposase</fullName>
    </submittedName>
</protein>
<dbReference type="GO" id="GO:0032196">
    <property type="term" value="P:transposition"/>
    <property type="evidence" value="ECO:0007669"/>
    <property type="project" value="UniProtKB-KW"/>
</dbReference>
<dbReference type="HOGENOM" id="CLU_032903_0_0_0"/>
<dbReference type="AlphaFoldDB" id="A5TXU0"/>
<dbReference type="InterPro" id="IPR021027">
    <property type="entry name" value="Transposase_put_HTH"/>
</dbReference>
<feature type="domain" description="Transposase putative helix-turn-helix" evidence="10">
    <location>
        <begin position="17"/>
        <end position="61"/>
    </location>
</feature>
<evidence type="ECO:0000259" key="9">
    <source>
        <dbReference type="Pfam" id="PF07282"/>
    </source>
</evidence>
<dbReference type="InterPro" id="IPR001959">
    <property type="entry name" value="Transposase"/>
</dbReference>
<dbReference type="Pfam" id="PF01385">
    <property type="entry name" value="OrfB_IS605"/>
    <property type="match status" value="1"/>
</dbReference>
<name>A5TXU0_FUSNP</name>
<evidence type="ECO:0000256" key="7">
    <source>
        <dbReference type="ARBA" id="ARBA00023172"/>
    </source>
</evidence>
<dbReference type="InterPro" id="IPR010095">
    <property type="entry name" value="Cas12f1-like_TNB"/>
</dbReference>
<dbReference type="eggNOG" id="COG0675">
    <property type="taxonomic scope" value="Bacteria"/>
</dbReference>
<keyword evidence="3" id="KW-0815">Transposition</keyword>
<evidence type="ECO:0000256" key="4">
    <source>
        <dbReference type="ARBA" id="ARBA00022723"/>
    </source>
</evidence>
<keyword evidence="7" id="KW-0233">DNA recombination</keyword>
<organism evidence="11">
    <name type="scientific">Fusobacterium polymorphum ATCC 10953</name>
    <dbReference type="NCBI Taxonomy" id="393480"/>
    <lineage>
        <taxon>Bacteria</taxon>
        <taxon>Fusobacteriati</taxon>
        <taxon>Fusobacteriota</taxon>
        <taxon>Fusobacteriia</taxon>
        <taxon>Fusobacteriales</taxon>
        <taxon>Fusobacteriaceae</taxon>
        <taxon>Fusobacterium</taxon>
    </lineage>
</organism>
<evidence type="ECO:0000256" key="2">
    <source>
        <dbReference type="ARBA" id="ARBA00011044"/>
    </source>
</evidence>
<evidence type="ECO:0000256" key="5">
    <source>
        <dbReference type="ARBA" id="ARBA00022833"/>
    </source>
</evidence>
<feature type="domain" description="Cas12f1-like TNB" evidence="9">
    <location>
        <begin position="313"/>
        <end position="380"/>
    </location>
</feature>
<dbReference type="Pfam" id="PF07282">
    <property type="entry name" value="Cas12f1-like_TNB"/>
    <property type="match status" value="1"/>
</dbReference>
<evidence type="ECO:0000256" key="3">
    <source>
        <dbReference type="ARBA" id="ARBA00022578"/>
    </source>
</evidence>
<dbReference type="Proteomes" id="UP000001921">
    <property type="component" value="Chromosome"/>
</dbReference>
<accession>A5TXU0</accession>
<dbReference type="GO" id="GO:0046872">
    <property type="term" value="F:metal ion binding"/>
    <property type="evidence" value="ECO:0007669"/>
    <property type="project" value="UniProtKB-KW"/>
</dbReference>
<evidence type="ECO:0000256" key="6">
    <source>
        <dbReference type="ARBA" id="ARBA00023125"/>
    </source>
</evidence>
<dbReference type="NCBIfam" id="NF038281">
    <property type="entry name" value="IS200_TnpB"/>
    <property type="match status" value="1"/>
</dbReference>
<keyword evidence="5" id="KW-0862">Zinc</keyword>
<dbReference type="InterPro" id="IPR053522">
    <property type="entry name" value="RNA-guided_endonuclease_TnpB"/>
</dbReference>
<feature type="domain" description="Probable transposase IS891/IS1136/IS1341" evidence="8">
    <location>
        <begin position="179"/>
        <end position="300"/>
    </location>
</feature>
<evidence type="ECO:0000313" key="11">
    <source>
        <dbReference type="EMBL" id="EDK89715.1"/>
    </source>
</evidence>
<sequence length="394" mass="46109">MIKDKNKGVDIMKTKIIKRAYKFRIYPTLEQISFFAKSFGCVRKVHNLMLDDRKKAYEEYKSIGIKTKYPTPAKYKEEYPYLKEVDSLALANTQLNLEKAYKNFLKNKDFGFPKYKCKSNPVQSYTTNNQNTIYIKDGYIKLPKLKSLVKIKLDRKIKGIIKSVTISKNSLNHYFASILCEEEIEEFAKTNKNIGIDLGIKEFATMSDCTKVENLKLSKEYEKKLKREQRKLSRRCKLAKDSNKKISDSKNYQKQKKKVAKIHNKIRNKRKDFINKLSTKIINNHDIICIEDLNIKGILKNHKLAKSISDVSWSEFRRQLEYKANWYGRKIVKVATFYPSSKTCSSCGNIKETLKLSERIYHCECCGLEIDRDYNASINILRKGLEILKEEKVS</sequence>
<gene>
    <name evidence="11" type="ORF">FNP_1946</name>
</gene>
<dbReference type="EMBL" id="CM000440">
    <property type="protein sequence ID" value="EDK89715.1"/>
    <property type="molecule type" value="Genomic_DNA"/>
</dbReference>